<dbReference type="GO" id="GO:0003676">
    <property type="term" value="F:nucleic acid binding"/>
    <property type="evidence" value="ECO:0007669"/>
    <property type="project" value="InterPro"/>
</dbReference>
<protein>
    <recommendedName>
        <fullName evidence="1">RNase H type-1 domain-containing protein</fullName>
    </recommendedName>
</protein>
<dbReference type="Proteomes" id="UP000709295">
    <property type="component" value="Unassembled WGS sequence"/>
</dbReference>
<dbReference type="AlphaFoldDB" id="A0A8J5IBP4"/>
<name>A0A8J5IBP4_9STRA</name>
<dbReference type="Pfam" id="PF13456">
    <property type="entry name" value="RVT_3"/>
    <property type="match status" value="1"/>
</dbReference>
<evidence type="ECO:0000313" key="3">
    <source>
        <dbReference type="Proteomes" id="UP000709295"/>
    </source>
</evidence>
<sequence>RRLIIFYGEYRGNPGPGGSSREYDVELGLLASLVRVCWMSSISYATSTTTNNYAENMGLLSGFRVYLKRQWSPLHIVGDHELITRQHVRRNAASGTSTDNILEMQTSDGNVDGAYMATPP</sequence>
<organism evidence="2 3">
    <name type="scientific">Phytophthora aleatoria</name>
    <dbReference type="NCBI Taxonomy" id="2496075"/>
    <lineage>
        <taxon>Eukaryota</taxon>
        <taxon>Sar</taxon>
        <taxon>Stramenopiles</taxon>
        <taxon>Oomycota</taxon>
        <taxon>Peronosporomycetes</taxon>
        <taxon>Peronosporales</taxon>
        <taxon>Peronosporaceae</taxon>
        <taxon>Phytophthora</taxon>
    </lineage>
</organism>
<accession>A0A8J5IBP4</accession>
<dbReference type="EMBL" id="JAENGY010000917">
    <property type="protein sequence ID" value="KAG6954814.1"/>
    <property type="molecule type" value="Genomic_DNA"/>
</dbReference>
<dbReference type="GO" id="GO:0004523">
    <property type="term" value="F:RNA-DNA hybrid ribonuclease activity"/>
    <property type="evidence" value="ECO:0007669"/>
    <property type="project" value="InterPro"/>
</dbReference>
<feature type="domain" description="RNase H type-1" evidence="1">
    <location>
        <begin position="35"/>
        <end position="94"/>
    </location>
</feature>
<reference evidence="2" key="1">
    <citation type="submission" date="2021-01" db="EMBL/GenBank/DDBJ databases">
        <title>Phytophthora aleatoria, a newly-described species from Pinus radiata is distinct from Phytophthora cactorum isolates based on comparative genomics.</title>
        <authorList>
            <person name="Mcdougal R."/>
            <person name="Panda P."/>
            <person name="Williams N."/>
            <person name="Studholme D.J."/>
        </authorList>
    </citation>
    <scope>NUCLEOTIDE SEQUENCE</scope>
    <source>
        <strain evidence="2">NZFS 4037</strain>
    </source>
</reference>
<proteinExistence type="predicted"/>
<keyword evidence="3" id="KW-1185">Reference proteome</keyword>
<gene>
    <name evidence="2" type="ORF">JG688_00012176</name>
</gene>
<feature type="non-terminal residue" evidence="2">
    <location>
        <position position="1"/>
    </location>
</feature>
<dbReference type="InterPro" id="IPR002156">
    <property type="entry name" value="RNaseH_domain"/>
</dbReference>
<evidence type="ECO:0000313" key="2">
    <source>
        <dbReference type="EMBL" id="KAG6954814.1"/>
    </source>
</evidence>
<comment type="caution">
    <text evidence="2">The sequence shown here is derived from an EMBL/GenBank/DDBJ whole genome shotgun (WGS) entry which is preliminary data.</text>
</comment>
<evidence type="ECO:0000259" key="1">
    <source>
        <dbReference type="Pfam" id="PF13456"/>
    </source>
</evidence>